<dbReference type="GO" id="GO:0000785">
    <property type="term" value="C:chromatin"/>
    <property type="evidence" value="ECO:0007669"/>
    <property type="project" value="TreeGrafter"/>
</dbReference>
<organism evidence="4 5">
    <name type="scientific">Vitrella brassicaformis (strain CCMP3155)</name>
    <dbReference type="NCBI Taxonomy" id="1169540"/>
    <lineage>
        <taxon>Eukaryota</taxon>
        <taxon>Sar</taxon>
        <taxon>Alveolata</taxon>
        <taxon>Colpodellida</taxon>
        <taxon>Vitrellaceae</taxon>
        <taxon>Vitrella</taxon>
    </lineage>
</organism>
<feature type="compositionally biased region" description="Basic and acidic residues" evidence="3">
    <location>
        <begin position="126"/>
        <end position="136"/>
    </location>
</feature>
<dbReference type="GO" id="GO:0000775">
    <property type="term" value="C:chromosome, centromeric region"/>
    <property type="evidence" value="ECO:0007669"/>
    <property type="project" value="TreeGrafter"/>
</dbReference>
<evidence type="ECO:0000256" key="2">
    <source>
        <dbReference type="ARBA" id="ARBA00022705"/>
    </source>
</evidence>
<evidence type="ECO:0000256" key="1">
    <source>
        <dbReference type="ARBA" id="ARBA00007017"/>
    </source>
</evidence>
<evidence type="ECO:0000256" key="3">
    <source>
        <dbReference type="SAM" id="MobiDB-lite"/>
    </source>
</evidence>
<dbReference type="InParanoid" id="A0A0G4FKT2"/>
<dbReference type="GO" id="GO:0031390">
    <property type="term" value="C:Ctf18 RFC-like complex"/>
    <property type="evidence" value="ECO:0007669"/>
    <property type="project" value="InterPro"/>
</dbReference>
<feature type="compositionally biased region" description="Low complexity" evidence="3">
    <location>
        <begin position="115"/>
        <end position="125"/>
    </location>
</feature>
<name>A0A0G4FKT2_VITBC</name>
<evidence type="ECO:0000313" key="4">
    <source>
        <dbReference type="EMBL" id="CEM13972.1"/>
    </source>
</evidence>
<feature type="region of interest" description="Disordered" evidence="3">
    <location>
        <begin position="104"/>
        <end position="136"/>
    </location>
</feature>
<dbReference type="GO" id="GO:0034088">
    <property type="term" value="P:maintenance of mitotic sister chromatid cohesion"/>
    <property type="evidence" value="ECO:0007669"/>
    <property type="project" value="TreeGrafter"/>
</dbReference>
<keyword evidence="5" id="KW-1185">Reference proteome</keyword>
<sequence length="528" mass="58112">MAHPPHSYHVSFSPAFGQTSHELVLLELTDDIQRSLEEGRDVFIKGDPAADGDAVLCTDDKTYELRINETSNPKFLAVPCEPPPGPIPPTVPQADCTETLPMASGTTPMDVDPPQGAAAAAAGAEEAQKGDGDGGVEERGLIIMSKCLSEISPIPTVPRVTQVGRVLQQIKLQGQQLDEGDQEGRARLRRRSTTAALAYDVQASRSQLEAYLAAQNNLVEIEGEWRVIDEDHVYSTIDLTLSHVTAGRFPADAIPLHDLCDALKDTDDDTQGADKGQFDTSPEVVHKILTPYLIPPPLLQPPSSNPTLALDRTQVQRFIGLNVLYTNKKSGEEHLTTEAFKQRWRQKMGPWTNEQQQEGASRGGGGGVATSPSGWSQGRSSGSIERDGADWEGLPIDLLSGQYYLLFEEQQLPVVVYMDEKALAIDPKQRLQAMIDVKSVWTRRELHGYLSPVLPPHTKLDSFIMDNTRPTDITVVLREEKDEAGNSVQETVVVKAYTSKLLTKRDMDARKKALAESRKAREQEYLYS</sequence>
<accession>A0A0G4FKT2</accession>
<dbReference type="Proteomes" id="UP000041254">
    <property type="component" value="Unassembled WGS sequence"/>
</dbReference>
<dbReference type="STRING" id="1169540.A0A0G4FKT2"/>
<dbReference type="AlphaFoldDB" id="A0A0G4FKT2"/>
<evidence type="ECO:0000313" key="5">
    <source>
        <dbReference type="Proteomes" id="UP000041254"/>
    </source>
</evidence>
<dbReference type="Pfam" id="PF09724">
    <property type="entry name" value="Dcc1"/>
    <property type="match status" value="1"/>
</dbReference>
<comment type="similarity">
    <text evidence="1">Belongs to the DCC1 family.</text>
</comment>
<dbReference type="GO" id="GO:0006260">
    <property type="term" value="P:DNA replication"/>
    <property type="evidence" value="ECO:0007669"/>
    <property type="project" value="UniProtKB-KW"/>
</dbReference>
<dbReference type="PANTHER" id="PTHR13395:SF6">
    <property type="entry name" value="SISTER CHROMATID COHESION PROTEIN DCC1"/>
    <property type="match status" value="1"/>
</dbReference>
<proteinExistence type="inferred from homology"/>
<dbReference type="VEuPathDB" id="CryptoDB:Vbra_9260"/>
<keyword evidence="2" id="KW-0235">DNA replication</keyword>
<feature type="region of interest" description="Disordered" evidence="3">
    <location>
        <begin position="346"/>
        <end position="387"/>
    </location>
</feature>
<feature type="compositionally biased region" description="Polar residues" evidence="3">
    <location>
        <begin position="370"/>
        <end position="383"/>
    </location>
</feature>
<dbReference type="InterPro" id="IPR019128">
    <property type="entry name" value="Dcc1"/>
</dbReference>
<gene>
    <name evidence="4" type="ORF">Vbra_9260</name>
</gene>
<evidence type="ECO:0008006" key="6">
    <source>
        <dbReference type="Google" id="ProtNLM"/>
    </source>
</evidence>
<protein>
    <recommendedName>
        <fullName evidence="6">Sister chromatid cohesion protein DCC1</fullName>
    </recommendedName>
</protein>
<reference evidence="4 5" key="1">
    <citation type="submission" date="2014-11" db="EMBL/GenBank/DDBJ databases">
        <authorList>
            <person name="Zhu J."/>
            <person name="Qi W."/>
            <person name="Song R."/>
        </authorList>
    </citation>
    <scope>NUCLEOTIDE SEQUENCE [LARGE SCALE GENOMIC DNA]</scope>
</reference>
<dbReference type="EMBL" id="CDMY01000450">
    <property type="protein sequence ID" value="CEM13972.1"/>
    <property type="molecule type" value="Genomic_DNA"/>
</dbReference>
<dbReference type="OrthoDB" id="5199543at2759"/>
<dbReference type="PANTHER" id="PTHR13395">
    <property type="entry name" value="SISTER CHROMATID COHESION PROTEIN DCC1-RELATED"/>
    <property type="match status" value="1"/>
</dbReference>